<feature type="transmembrane region" description="Helical" evidence="2">
    <location>
        <begin position="46"/>
        <end position="67"/>
    </location>
</feature>
<proteinExistence type="inferred from homology"/>
<comment type="similarity">
    <text evidence="1">Belongs to the polysaccharide synthase family.</text>
</comment>
<dbReference type="Proteomes" id="UP000245720">
    <property type="component" value="Unassembled WGS sequence"/>
</dbReference>
<dbReference type="InterPro" id="IPR036291">
    <property type="entry name" value="NAD(P)-bd_dom_sf"/>
</dbReference>
<dbReference type="SUPFAM" id="SSF53335">
    <property type="entry name" value="S-adenosyl-L-methionine-dependent methyltransferases"/>
    <property type="match status" value="1"/>
</dbReference>
<dbReference type="RefSeq" id="WP_207655918.1">
    <property type="nucleotide sequence ID" value="NZ_QGDI01000013.1"/>
</dbReference>
<evidence type="ECO:0000313" key="4">
    <source>
        <dbReference type="EMBL" id="PWJ10545.1"/>
    </source>
</evidence>
<comment type="caution">
    <text evidence="4">The sequence shown here is derived from an EMBL/GenBank/DDBJ whole genome shotgun (WGS) entry which is preliminary data.</text>
</comment>
<feature type="transmembrane region" description="Helical" evidence="2">
    <location>
        <begin position="105"/>
        <end position="127"/>
    </location>
</feature>
<name>A0A315XU98_RUMFL</name>
<dbReference type="Pfam" id="PF13727">
    <property type="entry name" value="CoA_binding_3"/>
    <property type="match status" value="1"/>
</dbReference>
<dbReference type="Gene3D" id="3.40.50.720">
    <property type="entry name" value="NAD(P)-binding Rossmann-like Domain"/>
    <property type="match status" value="2"/>
</dbReference>
<organism evidence="4 5">
    <name type="scientific">Ruminococcus flavefaciens</name>
    <dbReference type="NCBI Taxonomy" id="1265"/>
    <lineage>
        <taxon>Bacteria</taxon>
        <taxon>Bacillati</taxon>
        <taxon>Bacillota</taxon>
        <taxon>Clostridia</taxon>
        <taxon>Eubacteriales</taxon>
        <taxon>Oscillospiraceae</taxon>
        <taxon>Ruminococcus</taxon>
    </lineage>
</organism>
<keyword evidence="2" id="KW-1133">Transmembrane helix</keyword>
<sequence>MKKLIGNFSFRRVVLAFADAFIVIAAALIANFILSFFGKDISRGDMLISFVIGSVTCCGCLLIFGAYNKLWRFFHKRDYLSCFYGVLFGFIASGSFVYILRNELAIGYVCLHALLTLMGVCLFRFLFKESFVTFSKINSEEGRKRTMIVGGGQTCRMILTEIANARRSPYEGDKVSAEYEPVCIIDDDRSKIGTEIQGVTVVGTTSEIIKFVDQQHIEQIIFAIPSCLEDERKRILDICSGTNVPVKVVPFIGNLIFDNGNTPLLTQMHDIKVEDLLGRASVKFDNEEIRRFIHGKVCMVTGGGGSIGSELVRQIARYSPERIIIVDIYENNAYEVQQELIMEYGDELDLKVLIASVRDYYRMDSIFAKYKPDIVFHAAAHKHVPLMENSPMEAIKNNVIGTFNTATLAQFHKVRKFVMISTDKAVNPTNVMGASKRCCEMIIQYLSQQKDGCTEFVTTRFGNVLGSNGSVIPLFRKQIESGRPVTVTHPDVIRYFMTIPEAVSLVLEAAAIAKGGEIFVLDMGQPVHIVRLAENLIRMYGKVPYKDVEIKFTGLRPGEKLKEELLMDEEGLQKTSNELIFIGKQIYLDGDEFIKRLRRLRNAANENLNEAAIQALHDIVPTFITPEEFNRAELIKEHKNIANIKRD</sequence>
<evidence type="ECO:0000256" key="2">
    <source>
        <dbReference type="SAM" id="Phobius"/>
    </source>
</evidence>
<dbReference type="PANTHER" id="PTHR43318">
    <property type="entry name" value="UDP-N-ACETYLGLUCOSAMINE 4,6-DEHYDRATASE"/>
    <property type="match status" value="1"/>
</dbReference>
<accession>A0A315XU98</accession>
<protein>
    <submittedName>
        <fullName evidence="4">FlaA1/EpsC-like NDP-sugar epimerase</fullName>
    </submittedName>
</protein>
<feature type="domain" description="Polysaccharide biosynthesis protein CapD-like" evidence="3">
    <location>
        <begin position="299"/>
        <end position="583"/>
    </location>
</feature>
<evidence type="ECO:0000259" key="3">
    <source>
        <dbReference type="Pfam" id="PF02719"/>
    </source>
</evidence>
<dbReference type="EMBL" id="QGDI01000013">
    <property type="protein sequence ID" value="PWJ10545.1"/>
    <property type="molecule type" value="Genomic_DNA"/>
</dbReference>
<dbReference type="CDD" id="cd05237">
    <property type="entry name" value="UDP_invert_4-6DH_SDR_e"/>
    <property type="match status" value="1"/>
</dbReference>
<reference evidence="4 5" key="1">
    <citation type="submission" date="2018-05" db="EMBL/GenBank/DDBJ databases">
        <title>The Hungate 1000. A catalogue of reference genomes from the rumen microbiome.</title>
        <authorList>
            <person name="Kelly W."/>
        </authorList>
    </citation>
    <scope>NUCLEOTIDE SEQUENCE [LARGE SCALE GENOMIC DNA]</scope>
    <source>
        <strain evidence="4 5">SAb67</strain>
    </source>
</reference>
<gene>
    <name evidence="4" type="ORF">IE37_02900</name>
</gene>
<evidence type="ECO:0000313" key="5">
    <source>
        <dbReference type="Proteomes" id="UP000245720"/>
    </source>
</evidence>
<dbReference type="SUPFAM" id="SSF51735">
    <property type="entry name" value="NAD(P)-binding Rossmann-fold domains"/>
    <property type="match status" value="1"/>
</dbReference>
<dbReference type="Pfam" id="PF02719">
    <property type="entry name" value="Polysacc_synt_2"/>
    <property type="match status" value="1"/>
</dbReference>
<dbReference type="PANTHER" id="PTHR43318:SF1">
    <property type="entry name" value="POLYSACCHARIDE BIOSYNTHESIS PROTEIN EPSC-RELATED"/>
    <property type="match status" value="1"/>
</dbReference>
<dbReference type="STRING" id="1265.SAMN02910280_2107"/>
<keyword evidence="2" id="KW-0472">Membrane</keyword>
<dbReference type="InterPro" id="IPR003869">
    <property type="entry name" value="Polysac_CapD-like"/>
</dbReference>
<evidence type="ECO:0000256" key="1">
    <source>
        <dbReference type="ARBA" id="ARBA00007430"/>
    </source>
</evidence>
<dbReference type="InterPro" id="IPR051203">
    <property type="entry name" value="Polysaccharide_Synthase-Rel"/>
</dbReference>
<dbReference type="InterPro" id="IPR029063">
    <property type="entry name" value="SAM-dependent_MTases_sf"/>
</dbReference>
<feature type="transmembrane region" description="Helical" evidence="2">
    <location>
        <begin position="12"/>
        <end position="34"/>
    </location>
</feature>
<dbReference type="AlphaFoldDB" id="A0A315XU98"/>
<feature type="transmembrane region" description="Helical" evidence="2">
    <location>
        <begin position="79"/>
        <end position="99"/>
    </location>
</feature>
<keyword evidence="2" id="KW-0812">Transmembrane</keyword>